<accession>A0A091D109</accession>
<organism evidence="1 2">
    <name type="scientific">Fukomys damarensis</name>
    <name type="common">Damaraland mole rat</name>
    <name type="synonym">Cryptomys damarensis</name>
    <dbReference type="NCBI Taxonomy" id="885580"/>
    <lineage>
        <taxon>Eukaryota</taxon>
        <taxon>Metazoa</taxon>
        <taxon>Chordata</taxon>
        <taxon>Craniata</taxon>
        <taxon>Vertebrata</taxon>
        <taxon>Euteleostomi</taxon>
        <taxon>Mammalia</taxon>
        <taxon>Eutheria</taxon>
        <taxon>Euarchontoglires</taxon>
        <taxon>Glires</taxon>
        <taxon>Rodentia</taxon>
        <taxon>Hystricomorpha</taxon>
        <taxon>Bathyergidae</taxon>
        <taxon>Fukomys</taxon>
    </lineage>
</organism>
<dbReference type="AlphaFoldDB" id="A0A091D109"/>
<protein>
    <submittedName>
        <fullName evidence="1">Uncharacterized protein</fullName>
    </submittedName>
</protein>
<sequence length="239" mass="25552">MKSNSPFQPSFTAACFSGIPECPTALFALGGLGKVTPVKSPEPLSPCKCEVDSSLFLLNGVLLSLLHHVWDTEWLKHQVSTCEVFRGGMALAAGREPAGPGVRCAQTPGQRLCAQGGTEGVRHPAVLRSRAQIRPTLGSEPMPDFSPGEPLQSPLLSALDLVEDQGLGLAASVSWDKIRWHLLTFRQSVPSTVSFGVCQSVPKAPPTDLQIEDSEPDPKDDFTLRSLSTTSIFIAHGLL</sequence>
<dbReference type="EMBL" id="KN123534">
    <property type="protein sequence ID" value="KFO24672.1"/>
    <property type="molecule type" value="Genomic_DNA"/>
</dbReference>
<evidence type="ECO:0000313" key="1">
    <source>
        <dbReference type="EMBL" id="KFO24672.1"/>
    </source>
</evidence>
<proteinExistence type="predicted"/>
<reference evidence="1 2" key="1">
    <citation type="submission" date="2013-11" db="EMBL/GenBank/DDBJ databases">
        <title>The Damaraland mole rat (Fukomys damarensis) genome and evolution of African mole rats.</title>
        <authorList>
            <person name="Gladyshev V.N."/>
            <person name="Fang X."/>
        </authorList>
    </citation>
    <scope>NUCLEOTIDE SEQUENCE [LARGE SCALE GENOMIC DNA]</scope>
    <source>
        <tissue evidence="1">Liver</tissue>
    </source>
</reference>
<dbReference type="Proteomes" id="UP000028990">
    <property type="component" value="Unassembled WGS sequence"/>
</dbReference>
<evidence type="ECO:0000313" key="2">
    <source>
        <dbReference type="Proteomes" id="UP000028990"/>
    </source>
</evidence>
<keyword evidence="2" id="KW-1185">Reference proteome</keyword>
<gene>
    <name evidence="1" type="ORF">H920_13977</name>
</gene>
<dbReference type="PROSITE" id="PS51257">
    <property type="entry name" value="PROKAR_LIPOPROTEIN"/>
    <property type="match status" value="1"/>
</dbReference>
<name>A0A091D109_FUKDA</name>